<dbReference type="InterPro" id="IPR010640">
    <property type="entry name" value="Low_temperature_requirement_A"/>
</dbReference>
<organism evidence="2">
    <name type="scientific">hydrothermal vent metagenome</name>
    <dbReference type="NCBI Taxonomy" id="652676"/>
    <lineage>
        <taxon>unclassified sequences</taxon>
        <taxon>metagenomes</taxon>
        <taxon>ecological metagenomes</taxon>
    </lineage>
</organism>
<dbReference type="PANTHER" id="PTHR36840:SF1">
    <property type="entry name" value="BLL5714 PROTEIN"/>
    <property type="match status" value="1"/>
</dbReference>
<sequence length="392" mass="44004">MKRIGLNTDEGRHAAWLELFLDLVYVVALARLTHIVVEGHNGHVEPRDYLIFFVLFVPAWWSWVGHTMYANRFGTYDITDRLLTLLQMFFAVMLALGITDALGETRAIFALAYAATRWTIILMYARIYFGNPDARPVAGGLIVGFSIGSSLWAVSVLFPPPIMFTLWFVGIVIELATPLSIRKELKLLPVHSTHLPERVGLFALLVLGESIQGLASGASNLALSLPVILNLFLAFSVICLVWWLYFETLEKTLTGHLKGAAQLCIYGHLPIYMGIVLLAAGVQKLVSADHSTDELNLIFSFSFLLILMPLQLIHYQYIDKSERTWFLKRGVLIVASILTFFVAGQYIGNTFLVLLIIIMLVVYTHSESTFIARELKNSKPKPDASNPVKQYR</sequence>
<gene>
    <name evidence="2" type="ORF">MNBD_GAMMA14-273</name>
</gene>
<feature type="transmembrane region" description="Helical" evidence="1">
    <location>
        <begin position="20"/>
        <end position="37"/>
    </location>
</feature>
<proteinExistence type="predicted"/>
<name>A0A3B0YHV7_9ZZZZ</name>
<feature type="transmembrane region" description="Helical" evidence="1">
    <location>
        <begin position="330"/>
        <end position="347"/>
    </location>
</feature>
<feature type="transmembrane region" description="Helical" evidence="1">
    <location>
        <begin position="137"/>
        <end position="158"/>
    </location>
</feature>
<dbReference type="EMBL" id="UOFM01000291">
    <property type="protein sequence ID" value="VAW79021.1"/>
    <property type="molecule type" value="Genomic_DNA"/>
</dbReference>
<dbReference type="Pfam" id="PF06772">
    <property type="entry name" value="LtrA"/>
    <property type="match status" value="1"/>
</dbReference>
<feature type="transmembrane region" description="Helical" evidence="1">
    <location>
        <begin position="265"/>
        <end position="286"/>
    </location>
</feature>
<accession>A0A3B0YHV7</accession>
<feature type="transmembrane region" description="Helical" evidence="1">
    <location>
        <begin position="82"/>
        <end position="102"/>
    </location>
</feature>
<keyword evidence="1" id="KW-0472">Membrane</keyword>
<evidence type="ECO:0008006" key="3">
    <source>
        <dbReference type="Google" id="ProtNLM"/>
    </source>
</evidence>
<feature type="transmembrane region" description="Helical" evidence="1">
    <location>
        <begin position="227"/>
        <end position="245"/>
    </location>
</feature>
<reference evidence="2" key="1">
    <citation type="submission" date="2018-06" db="EMBL/GenBank/DDBJ databases">
        <authorList>
            <person name="Zhirakovskaya E."/>
        </authorList>
    </citation>
    <scope>NUCLEOTIDE SEQUENCE</scope>
</reference>
<evidence type="ECO:0000256" key="1">
    <source>
        <dbReference type="SAM" id="Phobius"/>
    </source>
</evidence>
<feature type="transmembrane region" description="Helical" evidence="1">
    <location>
        <begin position="49"/>
        <end position="70"/>
    </location>
</feature>
<dbReference type="AlphaFoldDB" id="A0A3B0YHV7"/>
<evidence type="ECO:0000313" key="2">
    <source>
        <dbReference type="EMBL" id="VAW79021.1"/>
    </source>
</evidence>
<keyword evidence="1" id="KW-0812">Transmembrane</keyword>
<protein>
    <recommendedName>
        <fullName evidence="3">Low temperature requirement protein A</fullName>
    </recommendedName>
</protein>
<dbReference type="PANTHER" id="PTHR36840">
    <property type="entry name" value="BLL5714 PROTEIN"/>
    <property type="match status" value="1"/>
</dbReference>
<feature type="transmembrane region" description="Helical" evidence="1">
    <location>
        <begin position="108"/>
        <end position="125"/>
    </location>
</feature>
<feature type="transmembrane region" description="Helical" evidence="1">
    <location>
        <begin position="298"/>
        <end position="318"/>
    </location>
</feature>
<keyword evidence="1" id="KW-1133">Transmembrane helix</keyword>